<dbReference type="EMBL" id="MUJZ01033210">
    <property type="protein sequence ID" value="OTF77321.1"/>
    <property type="molecule type" value="Genomic_DNA"/>
</dbReference>
<protein>
    <recommendedName>
        <fullName evidence="3">PDZ domain-containing protein</fullName>
    </recommendedName>
</protein>
<dbReference type="AlphaFoldDB" id="A0A1Y3B8X0"/>
<feature type="non-terminal residue" evidence="1">
    <location>
        <position position="174"/>
    </location>
</feature>
<evidence type="ECO:0000313" key="1">
    <source>
        <dbReference type="EMBL" id="OTF77321.1"/>
    </source>
</evidence>
<evidence type="ECO:0000313" key="2">
    <source>
        <dbReference type="Proteomes" id="UP000194236"/>
    </source>
</evidence>
<sequence length="174" mass="19234">MRVEPNSIAAMHGLCRHDEIMVINGALVQELDMMFVESILQEELTLCLMIRSSRLDVPTQGHEILKIQPQSSIIDSKTITQQQQQQHQQQQQLLAHPGGGSDGLSTNTIVVGSSFDDNNGKTIVTDDLIESLVCPPPPSTDFSQLLLSDIQLSKYIVPKVDHFLPTSENLTSMN</sequence>
<dbReference type="SUPFAM" id="SSF50156">
    <property type="entry name" value="PDZ domain-like"/>
    <property type="match status" value="1"/>
</dbReference>
<comment type="caution">
    <text evidence="1">The sequence shown here is derived from an EMBL/GenBank/DDBJ whole genome shotgun (WGS) entry which is preliminary data.</text>
</comment>
<dbReference type="PANTHER" id="PTHR46001:SF3">
    <property type="entry name" value="PROTEIN STILL LIFE, ISOFORM SIF TYPE 1"/>
    <property type="match status" value="1"/>
</dbReference>
<reference evidence="1 2" key="1">
    <citation type="submission" date="2017-03" db="EMBL/GenBank/DDBJ databases">
        <title>Genome Survey of Euroglyphus maynei.</title>
        <authorList>
            <person name="Arlian L.G."/>
            <person name="Morgan M.S."/>
            <person name="Rider S.D."/>
        </authorList>
    </citation>
    <scope>NUCLEOTIDE SEQUENCE [LARGE SCALE GENOMIC DNA]</scope>
    <source>
        <strain evidence="1">Arlian Lab</strain>
        <tissue evidence="1">Whole body</tissue>
    </source>
</reference>
<dbReference type="Proteomes" id="UP000194236">
    <property type="component" value="Unassembled WGS sequence"/>
</dbReference>
<dbReference type="OrthoDB" id="6506568at2759"/>
<dbReference type="PANTHER" id="PTHR46001">
    <property type="entry name" value="TIAM (MAMMALIAN TUMOR INVASION AND METASTASIS FACTOR) HOMOLOG"/>
    <property type="match status" value="1"/>
</dbReference>
<proteinExistence type="predicted"/>
<dbReference type="InterPro" id="IPR043537">
    <property type="entry name" value="Tiam1/Tiam2/Sif"/>
</dbReference>
<gene>
    <name evidence="1" type="ORF">BLA29_010071</name>
</gene>
<evidence type="ECO:0008006" key="3">
    <source>
        <dbReference type="Google" id="ProtNLM"/>
    </source>
</evidence>
<dbReference type="InterPro" id="IPR036034">
    <property type="entry name" value="PDZ_sf"/>
</dbReference>
<organism evidence="1 2">
    <name type="scientific">Euroglyphus maynei</name>
    <name type="common">Mayne's house dust mite</name>
    <dbReference type="NCBI Taxonomy" id="6958"/>
    <lineage>
        <taxon>Eukaryota</taxon>
        <taxon>Metazoa</taxon>
        <taxon>Ecdysozoa</taxon>
        <taxon>Arthropoda</taxon>
        <taxon>Chelicerata</taxon>
        <taxon>Arachnida</taxon>
        <taxon>Acari</taxon>
        <taxon>Acariformes</taxon>
        <taxon>Sarcoptiformes</taxon>
        <taxon>Astigmata</taxon>
        <taxon>Psoroptidia</taxon>
        <taxon>Analgoidea</taxon>
        <taxon>Pyroglyphidae</taxon>
        <taxon>Pyroglyphinae</taxon>
        <taxon>Euroglyphus</taxon>
    </lineage>
</organism>
<accession>A0A1Y3B8X0</accession>
<name>A0A1Y3B8X0_EURMA</name>
<dbReference type="Gene3D" id="2.30.42.10">
    <property type="match status" value="1"/>
</dbReference>
<keyword evidence="2" id="KW-1185">Reference proteome</keyword>
<dbReference type="GO" id="GO:0005085">
    <property type="term" value="F:guanyl-nucleotide exchange factor activity"/>
    <property type="evidence" value="ECO:0007669"/>
    <property type="project" value="InterPro"/>
</dbReference>
<dbReference type="GO" id="GO:0007264">
    <property type="term" value="P:small GTPase-mediated signal transduction"/>
    <property type="evidence" value="ECO:0007669"/>
    <property type="project" value="InterPro"/>
</dbReference>